<dbReference type="KEGG" id="tim:GMBLW1_29140"/>
<evidence type="ECO:0000313" key="2">
    <source>
        <dbReference type="EMBL" id="VIP01046.1"/>
    </source>
</evidence>
<dbReference type="EMBL" id="LR593887">
    <property type="protein sequence ID" value="VTR97517.1"/>
    <property type="molecule type" value="Genomic_DNA"/>
</dbReference>
<proteinExistence type="predicted"/>
<feature type="region of interest" description="Disordered" evidence="1">
    <location>
        <begin position="1"/>
        <end position="27"/>
    </location>
</feature>
<gene>
    <name evidence="2" type="ORF">GMBLW1_29140</name>
</gene>
<dbReference type="AlphaFoldDB" id="A0A6C2YI02"/>
<keyword evidence="3" id="KW-1185">Reference proteome</keyword>
<organism evidence="2">
    <name type="scientific">Tuwongella immobilis</name>
    <dbReference type="NCBI Taxonomy" id="692036"/>
    <lineage>
        <taxon>Bacteria</taxon>
        <taxon>Pseudomonadati</taxon>
        <taxon>Planctomycetota</taxon>
        <taxon>Planctomycetia</taxon>
        <taxon>Gemmatales</taxon>
        <taxon>Gemmataceae</taxon>
        <taxon>Tuwongella</taxon>
    </lineage>
</organism>
<evidence type="ECO:0000256" key="1">
    <source>
        <dbReference type="SAM" id="MobiDB-lite"/>
    </source>
</evidence>
<accession>A0A6C2YI02</accession>
<name>A0A6C2YI02_9BACT</name>
<protein>
    <submittedName>
        <fullName evidence="2">Uncharacterized protein</fullName>
    </submittedName>
</protein>
<dbReference type="EMBL" id="LR586016">
    <property type="protein sequence ID" value="VIP01046.1"/>
    <property type="molecule type" value="Genomic_DNA"/>
</dbReference>
<dbReference type="InParanoid" id="A0A6C2YI02"/>
<dbReference type="Proteomes" id="UP000464378">
    <property type="component" value="Chromosome"/>
</dbReference>
<reference evidence="2" key="1">
    <citation type="submission" date="2019-04" db="EMBL/GenBank/DDBJ databases">
        <authorList>
            <consortium name="Science for Life Laboratories"/>
        </authorList>
    </citation>
    <scope>NUCLEOTIDE SEQUENCE</scope>
    <source>
        <strain evidence="2">MBLW1</strain>
    </source>
</reference>
<evidence type="ECO:0000313" key="3">
    <source>
        <dbReference type="Proteomes" id="UP000464378"/>
    </source>
</evidence>
<sequence length="40" mass="4421">MLPCSGTHPRNGLLDRPASTNVESEKVCSTLRHTVRKDLT</sequence>